<evidence type="ECO:0000259" key="6">
    <source>
        <dbReference type="Pfam" id="PF20789"/>
    </source>
</evidence>
<dbReference type="Pfam" id="PF13622">
    <property type="entry name" value="4HBT_3"/>
    <property type="match status" value="1"/>
</dbReference>
<evidence type="ECO:0000256" key="3">
    <source>
        <dbReference type="ARBA" id="ARBA00022801"/>
    </source>
</evidence>
<comment type="subunit">
    <text evidence="2">Homotetramer.</text>
</comment>
<sequence length="337" mass="38574">MTKPQCSVQLQGQKMYTFVQIDEDTFRDAFRAEYLFHARQNPNGAAYGGLIFSQAFAAAERTVPEEFKPNSVHSYFVSAVIYTIPVIYKVRRIRDGKGFITRTVEAIQKDKTCFLLQVSFHKPEKDGMIHQDVMPKVPKPETLMSMKEAVISTKKLVTEGGLVLKPAMLNRLMKLDNKAYVTNNDMFEVSQCGMLKKKCFEFQARCTNLGNWYGYSSDLKPELCVWMKTRESINDDEKLHRWLLACMSDAILIPAAMSAHFSQGFEDNLHVSLDHCLYFHSHEFRVDDWFLFECKSTVSSGGRAFINGRIWRKDGKLIASCQQEAIIRGKDGQISKL</sequence>
<keyword evidence="8" id="KW-1185">Reference proteome</keyword>
<dbReference type="GO" id="GO:0005782">
    <property type="term" value="C:peroxisomal matrix"/>
    <property type="evidence" value="ECO:0007669"/>
    <property type="project" value="UniProtKB-SubCell"/>
</dbReference>
<dbReference type="CDD" id="cd03444">
    <property type="entry name" value="Thioesterase_II_repeat1"/>
    <property type="match status" value="1"/>
</dbReference>
<name>E3M4Q9_CAERE</name>
<accession>E3M4Q9</accession>
<dbReference type="SUPFAM" id="SSF54637">
    <property type="entry name" value="Thioesterase/thiol ester dehydrase-isomerase"/>
    <property type="match status" value="2"/>
</dbReference>
<evidence type="ECO:0000256" key="2">
    <source>
        <dbReference type="ARBA" id="ARBA00011881"/>
    </source>
</evidence>
<dbReference type="Gene3D" id="2.40.160.210">
    <property type="entry name" value="Acyl-CoA thioesterase, double hotdog domain"/>
    <property type="match status" value="1"/>
</dbReference>
<dbReference type="EMBL" id="DS268424">
    <property type="protein sequence ID" value="EFO91441.1"/>
    <property type="molecule type" value="Genomic_DNA"/>
</dbReference>
<dbReference type="PANTHER" id="PTHR11066">
    <property type="entry name" value="ACYL-COA THIOESTERASE"/>
    <property type="match status" value="1"/>
</dbReference>
<evidence type="ECO:0000256" key="1">
    <source>
        <dbReference type="ARBA" id="ARBA00006538"/>
    </source>
</evidence>
<dbReference type="InterPro" id="IPR049450">
    <property type="entry name" value="ACOT8-like_C"/>
</dbReference>
<dbReference type="InterPro" id="IPR003703">
    <property type="entry name" value="Acyl_CoA_thio"/>
</dbReference>
<dbReference type="OMA" id="PRSHWMR"/>
<comment type="similarity">
    <text evidence="1">Belongs to the C/M/P thioester hydrolase family.</text>
</comment>
<organism evidence="8">
    <name type="scientific">Caenorhabditis remanei</name>
    <name type="common">Caenorhabditis vulgaris</name>
    <dbReference type="NCBI Taxonomy" id="31234"/>
    <lineage>
        <taxon>Eukaryota</taxon>
        <taxon>Metazoa</taxon>
        <taxon>Ecdysozoa</taxon>
        <taxon>Nematoda</taxon>
        <taxon>Chromadorea</taxon>
        <taxon>Rhabditida</taxon>
        <taxon>Rhabditina</taxon>
        <taxon>Rhabditomorpha</taxon>
        <taxon>Rhabditoidea</taxon>
        <taxon>Rhabditidae</taxon>
        <taxon>Peloderinae</taxon>
        <taxon>Caenorhabditis</taxon>
    </lineage>
</organism>
<dbReference type="InterPro" id="IPR029069">
    <property type="entry name" value="HotDog_dom_sf"/>
</dbReference>
<dbReference type="HOGENOM" id="CLU_032690_0_0_1"/>
<evidence type="ECO:0000256" key="4">
    <source>
        <dbReference type="ARBA" id="ARBA00023098"/>
    </source>
</evidence>
<dbReference type="InterPro" id="IPR049449">
    <property type="entry name" value="TesB_ACOT8-like_N"/>
</dbReference>
<keyword evidence="3" id="KW-0378">Hydrolase</keyword>
<dbReference type="Pfam" id="PF20789">
    <property type="entry name" value="4HBT_3C"/>
    <property type="match status" value="1"/>
</dbReference>
<dbReference type="FunFam" id="2.40.160.210:FF:000001">
    <property type="entry name" value="Acyl-CoA thioesterase II"/>
    <property type="match status" value="1"/>
</dbReference>
<dbReference type="FunCoup" id="E3M4Q9">
    <property type="interactions" value="29"/>
</dbReference>
<evidence type="ECO:0000313" key="7">
    <source>
        <dbReference type="EMBL" id="EFO91441.1"/>
    </source>
</evidence>
<gene>
    <name evidence="7" type="ORF">CRE_11798</name>
</gene>
<feature type="domain" description="Acyl-CoA thioesterase-like N-terminal HotDog" evidence="5">
    <location>
        <begin position="41"/>
        <end position="121"/>
    </location>
</feature>
<dbReference type="GO" id="GO:0047617">
    <property type="term" value="F:fatty acyl-CoA hydrolase activity"/>
    <property type="evidence" value="ECO:0007669"/>
    <property type="project" value="InterPro"/>
</dbReference>
<feature type="domain" description="Acyl-CoA thioesterase-like C-terminal" evidence="6">
    <location>
        <begin position="220"/>
        <end position="327"/>
    </location>
</feature>
<dbReference type="NCBIfam" id="TIGR00189">
    <property type="entry name" value="tesB"/>
    <property type="match status" value="1"/>
</dbReference>
<dbReference type="PANTHER" id="PTHR11066:SF3">
    <property type="entry name" value="ACYL-COENZYME A THIOESTERASE 8"/>
    <property type="match status" value="1"/>
</dbReference>
<dbReference type="Proteomes" id="UP000008281">
    <property type="component" value="Unassembled WGS sequence"/>
</dbReference>
<dbReference type="GO" id="GO:0009062">
    <property type="term" value="P:fatty acid catabolic process"/>
    <property type="evidence" value="ECO:0007669"/>
    <property type="project" value="TreeGrafter"/>
</dbReference>
<dbReference type="OrthoDB" id="68328at2759"/>
<dbReference type="GO" id="GO:0006637">
    <property type="term" value="P:acyl-CoA metabolic process"/>
    <property type="evidence" value="ECO:0007669"/>
    <property type="project" value="InterPro"/>
</dbReference>
<reference evidence="7" key="1">
    <citation type="submission" date="2007-07" db="EMBL/GenBank/DDBJ databases">
        <title>PCAP assembly of the Caenorhabditis remanei genome.</title>
        <authorList>
            <consortium name="The Caenorhabditis remanei Sequencing Consortium"/>
            <person name="Wilson R.K."/>
        </authorList>
    </citation>
    <scope>NUCLEOTIDE SEQUENCE [LARGE SCALE GENOMIC DNA]</scope>
    <source>
        <strain evidence="7">PB4641</strain>
    </source>
</reference>
<dbReference type="STRING" id="31234.E3M4Q9"/>
<proteinExistence type="inferred from homology"/>
<keyword evidence="4" id="KW-0443">Lipid metabolism</keyword>
<dbReference type="InterPro" id="IPR042171">
    <property type="entry name" value="Acyl-CoA_hotdog"/>
</dbReference>
<dbReference type="AlphaFoldDB" id="E3M4Q9"/>
<dbReference type="InParanoid" id="E3M4Q9"/>
<protein>
    <submittedName>
        <fullName evidence="7">Uncharacterized protein</fullName>
    </submittedName>
</protein>
<evidence type="ECO:0000259" key="5">
    <source>
        <dbReference type="Pfam" id="PF13622"/>
    </source>
</evidence>
<dbReference type="eggNOG" id="KOG3016">
    <property type="taxonomic scope" value="Eukaryota"/>
</dbReference>
<evidence type="ECO:0000313" key="8">
    <source>
        <dbReference type="Proteomes" id="UP000008281"/>
    </source>
</evidence>
<dbReference type="CDD" id="cd03445">
    <property type="entry name" value="Thioesterase_II_repeat2"/>
    <property type="match status" value="1"/>
</dbReference>